<evidence type="ECO:0000259" key="1">
    <source>
        <dbReference type="Pfam" id="PF12680"/>
    </source>
</evidence>
<evidence type="ECO:0000313" key="2">
    <source>
        <dbReference type="EMBL" id="KAA5537551.1"/>
    </source>
</evidence>
<dbReference type="PANTHER" id="PTHR38436:SF1">
    <property type="entry name" value="ESTER CYCLASE"/>
    <property type="match status" value="1"/>
</dbReference>
<dbReference type="InterPro" id="IPR009959">
    <property type="entry name" value="Cyclase_SnoaL-like"/>
</dbReference>
<dbReference type="SUPFAM" id="SSF54427">
    <property type="entry name" value="NTF2-like"/>
    <property type="match status" value="1"/>
</dbReference>
<dbReference type="Pfam" id="PF12680">
    <property type="entry name" value="SnoaL_2"/>
    <property type="match status" value="1"/>
</dbReference>
<accession>A0A5M6CQI6</accession>
<proteinExistence type="predicted"/>
<dbReference type="PANTHER" id="PTHR38436">
    <property type="entry name" value="POLYKETIDE CYCLASE SNOAL-LIKE DOMAIN"/>
    <property type="match status" value="1"/>
</dbReference>
<reference evidence="2 3" key="1">
    <citation type="submission" date="2019-08" db="EMBL/GenBank/DDBJ databases">
        <authorList>
            <person name="Dhanesh K."/>
            <person name="Kumar G."/>
            <person name="Sasikala C."/>
            <person name="Venkata Ramana C."/>
        </authorList>
    </citation>
    <scope>NUCLEOTIDE SEQUENCE [LARGE SCALE GENOMIC DNA]</scope>
    <source>
        <strain evidence="2 3">JC645</strain>
    </source>
</reference>
<organism evidence="2 3">
    <name type="scientific">Roseiconus nitratireducens</name>
    <dbReference type="NCBI Taxonomy" id="2605748"/>
    <lineage>
        <taxon>Bacteria</taxon>
        <taxon>Pseudomonadati</taxon>
        <taxon>Planctomycetota</taxon>
        <taxon>Planctomycetia</taxon>
        <taxon>Pirellulales</taxon>
        <taxon>Pirellulaceae</taxon>
        <taxon>Roseiconus</taxon>
    </lineage>
</organism>
<protein>
    <recommendedName>
        <fullName evidence="1">SnoaL-like domain-containing protein</fullName>
    </recommendedName>
</protein>
<gene>
    <name evidence="2" type="ORF">FYK55_28185</name>
</gene>
<dbReference type="EMBL" id="VWOX01000038">
    <property type="protein sequence ID" value="KAA5537551.1"/>
    <property type="molecule type" value="Genomic_DNA"/>
</dbReference>
<dbReference type="InterPro" id="IPR037401">
    <property type="entry name" value="SnoaL-like"/>
</dbReference>
<dbReference type="Gene3D" id="3.10.450.50">
    <property type="match status" value="1"/>
</dbReference>
<sequence length="127" mass="14747">MASNLETNKTNAIAFYRMAYLGNPREAVEQFVGAEYIQHNPLVGDGQDAFVEYFERMAREYPRKSIEFVRAVAEGDLVALHTHQSWPDDQEYVTMDFFRFDREGKIVEHWDAIQAIPDESMNGNSMY</sequence>
<comment type="caution">
    <text evidence="2">The sequence shown here is derived from an EMBL/GenBank/DDBJ whole genome shotgun (WGS) entry which is preliminary data.</text>
</comment>
<dbReference type="AlphaFoldDB" id="A0A5M6CQI6"/>
<keyword evidence="3" id="KW-1185">Reference proteome</keyword>
<name>A0A5M6CQI6_9BACT</name>
<dbReference type="RefSeq" id="WP_150079966.1">
    <property type="nucleotide sequence ID" value="NZ_VWOX01000038.1"/>
</dbReference>
<feature type="domain" description="SnoaL-like" evidence="1">
    <location>
        <begin position="15"/>
        <end position="109"/>
    </location>
</feature>
<dbReference type="Proteomes" id="UP000324479">
    <property type="component" value="Unassembled WGS sequence"/>
</dbReference>
<evidence type="ECO:0000313" key="3">
    <source>
        <dbReference type="Proteomes" id="UP000324479"/>
    </source>
</evidence>
<dbReference type="GO" id="GO:0030638">
    <property type="term" value="P:polyketide metabolic process"/>
    <property type="evidence" value="ECO:0007669"/>
    <property type="project" value="InterPro"/>
</dbReference>
<dbReference type="InterPro" id="IPR032710">
    <property type="entry name" value="NTF2-like_dom_sf"/>
</dbReference>